<dbReference type="InterPro" id="IPR019734">
    <property type="entry name" value="TPR_rpt"/>
</dbReference>
<proteinExistence type="predicted"/>
<dbReference type="EMBL" id="JBHRTS010000010">
    <property type="protein sequence ID" value="MFC3195754.1"/>
    <property type="molecule type" value="Genomic_DNA"/>
</dbReference>
<dbReference type="RefSeq" id="WP_077412538.1">
    <property type="nucleotide sequence ID" value="NZ_JBHRTS010000010.1"/>
</dbReference>
<evidence type="ECO:0000313" key="3">
    <source>
        <dbReference type="EMBL" id="MFC3195754.1"/>
    </source>
</evidence>
<reference evidence="4" key="1">
    <citation type="journal article" date="2019" name="Int. J. Syst. Evol. Microbiol.">
        <title>The Global Catalogue of Microorganisms (GCM) 10K type strain sequencing project: providing services to taxonomists for standard genome sequencing and annotation.</title>
        <authorList>
            <consortium name="The Broad Institute Genomics Platform"/>
            <consortium name="The Broad Institute Genome Sequencing Center for Infectious Disease"/>
            <person name="Wu L."/>
            <person name="Ma J."/>
        </authorList>
    </citation>
    <scope>NUCLEOTIDE SEQUENCE [LARGE SCALE GENOMIC DNA]</scope>
    <source>
        <strain evidence="4">KCTC 42953</strain>
    </source>
</reference>
<protein>
    <submittedName>
        <fullName evidence="3">CHAT domain-containing protein</fullName>
    </submittedName>
</protein>
<dbReference type="InterPro" id="IPR011990">
    <property type="entry name" value="TPR-like_helical_dom_sf"/>
</dbReference>
<dbReference type="PANTHER" id="PTHR10098">
    <property type="entry name" value="RAPSYN-RELATED"/>
    <property type="match status" value="1"/>
</dbReference>
<evidence type="ECO:0000259" key="2">
    <source>
        <dbReference type="Pfam" id="PF12770"/>
    </source>
</evidence>
<sequence length="1076" mass="123015">MKTHQISHLTWIICLVFGLYNAQLFASELQVDVRYDIQKKQRLELRVAASKNEHNLLFLHQNTDVVLQVGISPHELLLTQPGHEENSEFLLLQAGSGVHRLLITHRHPGAPNGQVWFERVSIPVHQVKAWYDLNQAIKVYGEGNKAMALAQVEAVLQQHKFSDHQFLARGLYMKAIVAYELDLYQYALKTFQEMLAAHLYISPYQQSYAHAYTGRIYYLLADYEASIVAYQRANQLLEPTIDQKAMASNFNNLGLSFHRRGLMDEAKSHYQLAGSIYQELGFTSMAARHHINMGGVYLMEGDFIQAKYRFQSAMDLADQLNNQHIHHDALEMQAWLKQTQGRWQSLLLDWEQVLQFHEQQSGKAGAIRANRLLGTVYNSMGAYRQALNHLELAAAYKKLSFSLSTLAPFFEFKLKQIWQANKTTDITRLDVLRSDLEVLKVDLMDIQDQTMLLHQMGEVHHHLGNFRQAHQLLLQAFRLNLSQQNQYLAALNALSLSQMMLEQLAEPDQDNQVPVYWRELAELMNTADTIITELDLLPLRSRWQLIQASIYKIQNKPILANEVLVMAEQLAKDQLDHSSLFDIRRLRIELELLKSGLTPTIQDQLIGLLKDGLKSRSLVGSPLLRSRFNTNLNEISELLIRSLLNQHSAPETGLIQSLYWSEQLKARSLREMSRRSHEQSTHSVTSSLAELIDELQQLHLTIESFQQRGLNSGPQMLELNRQINNRKRSIEQLLSDQFEQTEDEYQEFQWFSDLQQRIEPGQLVLAVRQLGKQSVVWFIDAKGIHHRLLPEGSQFSEQVKRIRAYFKVPRYGAVRMPAEIKSIIIDLSHHLLGDLEVESYHELIFSPHGYWQGFPINALRFDDRLAHLDMSLTPSLLMRRKPPVQIHQQQLLLVSHPAYRNDLTGRDIASLPRSAREADHLVQMYGAAEITRLLAEKANKADVLLALSQPHKIAHLATHGLFSEQIPELTGLALASEQRNYDLLSVSEIIAADIKADRVVLSACETGLGEAIVDEGLISVGYAFLAGGAREVYATLWPIGDNKAYQDVKNMYQRSAKTGEIQLIANDPAWVKFKFL</sequence>
<comment type="caution">
    <text evidence="3">The sequence shown here is derived from an EMBL/GenBank/DDBJ whole genome shotgun (WGS) entry which is preliminary data.</text>
</comment>
<gene>
    <name evidence="3" type="ORF">ACFODZ_15975</name>
</gene>
<evidence type="ECO:0000256" key="1">
    <source>
        <dbReference type="SAM" id="Coils"/>
    </source>
</evidence>
<dbReference type="Gene3D" id="1.25.40.10">
    <property type="entry name" value="Tetratricopeptide repeat domain"/>
    <property type="match status" value="2"/>
</dbReference>
<dbReference type="Pfam" id="PF12770">
    <property type="entry name" value="CHAT"/>
    <property type="match status" value="1"/>
</dbReference>
<dbReference type="Pfam" id="PF13424">
    <property type="entry name" value="TPR_12"/>
    <property type="match status" value="1"/>
</dbReference>
<dbReference type="PANTHER" id="PTHR10098:SF108">
    <property type="entry name" value="TETRATRICOPEPTIDE REPEAT PROTEIN 28"/>
    <property type="match status" value="1"/>
</dbReference>
<dbReference type="SUPFAM" id="SSF48452">
    <property type="entry name" value="TPR-like"/>
    <property type="match status" value="1"/>
</dbReference>
<keyword evidence="4" id="KW-1185">Reference proteome</keyword>
<keyword evidence="1" id="KW-0175">Coiled coil</keyword>
<feature type="domain" description="CHAT" evidence="2">
    <location>
        <begin position="835"/>
        <end position="1057"/>
    </location>
</feature>
<accession>A0ABV7JCA2</accession>
<evidence type="ECO:0000313" key="4">
    <source>
        <dbReference type="Proteomes" id="UP001595533"/>
    </source>
</evidence>
<name>A0ABV7JCA2_9GAMM</name>
<dbReference type="InterPro" id="IPR024983">
    <property type="entry name" value="CHAT_dom"/>
</dbReference>
<feature type="coiled-coil region" evidence="1">
    <location>
        <begin position="688"/>
        <end position="736"/>
    </location>
</feature>
<organism evidence="3 4">
    <name type="scientific">Marinicella sediminis</name>
    <dbReference type="NCBI Taxonomy" id="1792834"/>
    <lineage>
        <taxon>Bacteria</taxon>
        <taxon>Pseudomonadati</taxon>
        <taxon>Pseudomonadota</taxon>
        <taxon>Gammaproteobacteria</taxon>
        <taxon>Lysobacterales</taxon>
        <taxon>Marinicellaceae</taxon>
        <taxon>Marinicella</taxon>
    </lineage>
</organism>
<dbReference type="Proteomes" id="UP001595533">
    <property type="component" value="Unassembled WGS sequence"/>
</dbReference>
<dbReference type="SMART" id="SM00028">
    <property type="entry name" value="TPR"/>
    <property type="match status" value="5"/>
</dbReference>